<dbReference type="Proteomes" id="UP000504607">
    <property type="component" value="Chromosome 11"/>
</dbReference>
<dbReference type="InParanoid" id="A0A6I9RXQ5"/>
<dbReference type="FunCoup" id="A0A6I9RXQ5">
    <property type="interactions" value="98"/>
</dbReference>
<dbReference type="SMART" id="SM00584">
    <property type="entry name" value="TLDc"/>
    <property type="match status" value="1"/>
</dbReference>
<evidence type="ECO:0000259" key="1">
    <source>
        <dbReference type="PROSITE" id="PS51886"/>
    </source>
</evidence>
<evidence type="ECO:0000313" key="3">
    <source>
        <dbReference type="RefSeq" id="XP_010934238.1"/>
    </source>
</evidence>
<name>A0A6I9RXQ5_ELAGV</name>
<dbReference type="AlphaFoldDB" id="A0A6I9RXQ5"/>
<dbReference type="RefSeq" id="XP_010934238.1">
    <property type="nucleotide sequence ID" value="XM_010935936.3"/>
</dbReference>
<sequence>MLSWKEKVADKLSRLLADSPSSPSPSAADFPIASHESQAVSFSSKEFSTPKKSTFSSYISSLLPTSSGIDADKQNSPACRHNRRTLSSRLLPVQLDCRDDHKTKSESDETVEFLKEKLEHVSGRNINRSNGTEEASTSHDSEEYLSYFLEKSVFISADLFEFLQSSLPNIVKGRQWVLLYSTWKHGISLHTLLRRSIDLPGPCLLIAGDMKGAIFGGLLDSPLKPTAKRKYQGTNQTFVFTTIYGAPRLFRATGSNRYYYLCLNDLLAFGGGENFALRLDEDLLHGTSGPCETFGNLCLAHSAEFELKNVELWGFAHWSQYRT</sequence>
<feature type="domain" description="TLDc" evidence="1">
    <location>
        <begin position="153"/>
        <end position="316"/>
    </location>
</feature>
<dbReference type="PANTHER" id="PTHR23354">
    <property type="entry name" value="NUCLEOLAR PROTEIN 7/ESTROGEN RECEPTOR COACTIVATOR-RELATED"/>
    <property type="match status" value="1"/>
</dbReference>
<proteinExistence type="predicted"/>
<gene>
    <name evidence="3" type="primary">LOC105054435</name>
</gene>
<dbReference type="InterPro" id="IPR006571">
    <property type="entry name" value="TLDc_dom"/>
</dbReference>
<keyword evidence="2" id="KW-1185">Reference proteome</keyword>
<evidence type="ECO:0000313" key="2">
    <source>
        <dbReference type="Proteomes" id="UP000504607"/>
    </source>
</evidence>
<dbReference type="Pfam" id="PF07534">
    <property type="entry name" value="TLD"/>
    <property type="match status" value="1"/>
</dbReference>
<protein>
    <submittedName>
        <fullName evidence="3">Oxidation resistance protein 1 isoform X1</fullName>
    </submittedName>
</protein>
<dbReference type="OrthoDB" id="26679at2759"/>
<dbReference type="PROSITE" id="PS51886">
    <property type="entry name" value="TLDC"/>
    <property type="match status" value="1"/>
</dbReference>
<reference evidence="3" key="1">
    <citation type="submission" date="2025-08" db="UniProtKB">
        <authorList>
            <consortium name="RefSeq"/>
        </authorList>
    </citation>
    <scope>IDENTIFICATION</scope>
</reference>
<organism evidence="2 3">
    <name type="scientific">Elaeis guineensis var. tenera</name>
    <name type="common">Oil palm</name>
    <dbReference type="NCBI Taxonomy" id="51953"/>
    <lineage>
        <taxon>Eukaryota</taxon>
        <taxon>Viridiplantae</taxon>
        <taxon>Streptophyta</taxon>
        <taxon>Embryophyta</taxon>
        <taxon>Tracheophyta</taxon>
        <taxon>Spermatophyta</taxon>
        <taxon>Magnoliopsida</taxon>
        <taxon>Liliopsida</taxon>
        <taxon>Arecaceae</taxon>
        <taxon>Arecoideae</taxon>
        <taxon>Cocoseae</taxon>
        <taxon>Elaeidinae</taxon>
        <taxon>Elaeis</taxon>
    </lineage>
</organism>
<dbReference type="PANTHER" id="PTHR23354:SF74">
    <property type="entry name" value="TLD-DOMAIN CONTAINING NUCLEOLAR PROTEIN"/>
    <property type="match status" value="1"/>
</dbReference>
<accession>A0A6I9RXQ5</accession>